<evidence type="ECO:0000313" key="2">
    <source>
        <dbReference type="Proteomes" id="UP000297065"/>
    </source>
</evidence>
<proteinExistence type="predicted"/>
<dbReference type="EMBL" id="CP036295">
    <property type="protein sequence ID" value="QCC84752.1"/>
    <property type="molecule type" value="Genomic_DNA"/>
</dbReference>
<gene>
    <name evidence="1" type="ORF">DDIC_02430</name>
</gene>
<dbReference type="SUPFAM" id="SSF52540">
    <property type="entry name" value="P-loop containing nucleoside triphosphate hydrolases"/>
    <property type="match status" value="1"/>
</dbReference>
<reference evidence="1 2" key="1">
    <citation type="submission" date="2019-02" db="EMBL/GenBank/DDBJ databases">
        <title>Complete Genome Sequence of Desulfovibrio desulfuricans IC1, a Sulfonate Utilizing Anaerobe.</title>
        <authorList>
            <person name="Day L.A."/>
            <person name="De Leon K.B."/>
            <person name="Wall J.D."/>
        </authorList>
    </citation>
    <scope>NUCLEOTIDE SEQUENCE [LARGE SCALE GENOMIC DNA]</scope>
    <source>
        <strain evidence="1 2">IC1</strain>
    </source>
</reference>
<accession>A0A4P7UMM3</accession>
<keyword evidence="1" id="KW-0547">Nucleotide-binding</keyword>
<dbReference type="Gene3D" id="3.40.50.300">
    <property type="entry name" value="P-loop containing nucleotide triphosphate hydrolases"/>
    <property type="match status" value="1"/>
</dbReference>
<sequence>MLMPHGKRTASKHGVKGLTLDFIDELDNDIKRTRRLAVRMQGGQAQRPAIARVLSSESELIIFDEATSSIDMENKRYIHHATLSLRHNDHGHYGASVKSRGKLLFRHLSGQRSYAYGRKCRSCSA</sequence>
<organism evidence="1 2">
    <name type="scientific">Desulfovibrio desulfuricans</name>
    <dbReference type="NCBI Taxonomy" id="876"/>
    <lineage>
        <taxon>Bacteria</taxon>
        <taxon>Pseudomonadati</taxon>
        <taxon>Thermodesulfobacteriota</taxon>
        <taxon>Desulfovibrionia</taxon>
        <taxon>Desulfovibrionales</taxon>
        <taxon>Desulfovibrionaceae</taxon>
        <taxon>Desulfovibrio</taxon>
    </lineage>
</organism>
<keyword evidence="1" id="KW-0067">ATP-binding</keyword>
<dbReference type="GO" id="GO:0005524">
    <property type="term" value="F:ATP binding"/>
    <property type="evidence" value="ECO:0007669"/>
    <property type="project" value="UniProtKB-KW"/>
</dbReference>
<protein>
    <submittedName>
        <fullName evidence="1">ATP-binding cassette domain-containing protein</fullName>
    </submittedName>
</protein>
<dbReference type="OrthoDB" id="9806127at2"/>
<dbReference type="AlphaFoldDB" id="A0A4P7UMM3"/>
<evidence type="ECO:0000313" key="1">
    <source>
        <dbReference type="EMBL" id="QCC84752.1"/>
    </source>
</evidence>
<name>A0A4P7UMM3_DESDE</name>
<dbReference type="InterPro" id="IPR027417">
    <property type="entry name" value="P-loop_NTPase"/>
</dbReference>
<dbReference type="Proteomes" id="UP000297065">
    <property type="component" value="Chromosome"/>
</dbReference>